<dbReference type="Proteomes" id="UP000332515">
    <property type="component" value="Unassembled WGS sequence"/>
</dbReference>
<evidence type="ECO:0000313" key="2">
    <source>
        <dbReference type="EMBL" id="MQT12684.1"/>
    </source>
</evidence>
<keyword evidence="3" id="KW-1185">Reference proteome</keyword>
<proteinExistence type="predicted"/>
<comment type="caution">
    <text evidence="2">The sequence shown here is derived from an EMBL/GenBank/DDBJ whole genome shotgun (WGS) entry which is preliminary data.</text>
</comment>
<protein>
    <submittedName>
        <fullName evidence="2">Uncharacterized protein</fullName>
    </submittedName>
</protein>
<keyword evidence="1" id="KW-0732">Signal</keyword>
<feature type="chain" id="PRO_5025329584" evidence="1">
    <location>
        <begin position="21"/>
        <end position="170"/>
    </location>
</feature>
<reference evidence="2 3" key="1">
    <citation type="submission" date="2019-09" db="EMBL/GenBank/DDBJ databases">
        <title>Segnochrobactrum spirostomi gen. nov., sp. nov., isolated from the ciliate Spirostomum cf. yagiui and description of a novel family, Segnochrobactraceae fam. nov. within the order Rhizobiales of the class Alphaproteobacteria.</title>
        <authorList>
            <person name="Akter S."/>
            <person name="Shazib S.U.A."/>
            <person name="Shin M.K."/>
        </authorList>
    </citation>
    <scope>NUCLEOTIDE SEQUENCE [LARGE SCALE GENOMIC DNA]</scope>
    <source>
        <strain evidence="2 3">Sp-1</strain>
    </source>
</reference>
<gene>
    <name evidence="2" type="ORF">F0357_08455</name>
</gene>
<dbReference type="EMBL" id="VWNA01000001">
    <property type="protein sequence ID" value="MQT12684.1"/>
    <property type="molecule type" value="Genomic_DNA"/>
</dbReference>
<name>A0A6A7Y146_9HYPH</name>
<dbReference type="AlphaFoldDB" id="A0A6A7Y146"/>
<dbReference type="RefSeq" id="WP_153479922.1">
    <property type="nucleotide sequence ID" value="NZ_VWNA01000001.1"/>
</dbReference>
<evidence type="ECO:0000313" key="3">
    <source>
        <dbReference type="Proteomes" id="UP000332515"/>
    </source>
</evidence>
<evidence type="ECO:0000256" key="1">
    <source>
        <dbReference type="SAM" id="SignalP"/>
    </source>
</evidence>
<feature type="signal peptide" evidence="1">
    <location>
        <begin position="1"/>
        <end position="20"/>
    </location>
</feature>
<accession>A0A6A7Y146</accession>
<sequence>MNRTAVAAAFVIAASLPAAAAVDAAFLSRFSGHWSGGGMVQRNLQSGQTRVTCDLDGSADGNHVRLAGNCRAYLIFSRAISADITQDPRTGRFTGTYVGSIVGPAKLSGARKGDTITLTITWPKPVNGDTTATMTIVNAGQNGFTFVVEDKLGTDGPMVKTTDVAFKKKK</sequence>
<organism evidence="2 3">
    <name type="scientific">Segnochrobactrum spirostomi</name>
    <dbReference type="NCBI Taxonomy" id="2608987"/>
    <lineage>
        <taxon>Bacteria</taxon>
        <taxon>Pseudomonadati</taxon>
        <taxon>Pseudomonadota</taxon>
        <taxon>Alphaproteobacteria</taxon>
        <taxon>Hyphomicrobiales</taxon>
        <taxon>Segnochrobactraceae</taxon>
        <taxon>Segnochrobactrum</taxon>
    </lineage>
</organism>